<name>A0A2Z6R9G0_9GLOM</name>
<feature type="compositionally biased region" description="Basic and acidic residues" evidence="1">
    <location>
        <begin position="12"/>
        <end position="26"/>
    </location>
</feature>
<organism evidence="2 3">
    <name type="scientific">Rhizophagus clarus</name>
    <dbReference type="NCBI Taxonomy" id="94130"/>
    <lineage>
        <taxon>Eukaryota</taxon>
        <taxon>Fungi</taxon>
        <taxon>Fungi incertae sedis</taxon>
        <taxon>Mucoromycota</taxon>
        <taxon>Glomeromycotina</taxon>
        <taxon>Glomeromycetes</taxon>
        <taxon>Glomerales</taxon>
        <taxon>Glomeraceae</taxon>
        <taxon>Rhizophagus</taxon>
    </lineage>
</organism>
<proteinExistence type="predicted"/>
<keyword evidence="3" id="KW-1185">Reference proteome</keyword>
<protein>
    <submittedName>
        <fullName evidence="2">Uncharacterized protein</fullName>
    </submittedName>
</protein>
<dbReference type="AlphaFoldDB" id="A0A2Z6R9G0"/>
<evidence type="ECO:0000313" key="2">
    <source>
        <dbReference type="EMBL" id="GBB97642.1"/>
    </source>
</evidence>
<evidence type="ECO:0000256" key="1">
    <source>
        <dbReference type="SAM" id="MobiDB-lite"/>
    </source>
</evidence>
<dbReference type="Proteomes" id="UP000247702">
    <property type="component" value="Unassembled WGS sequence"/>
</dbReference>
<comment type="caution">
    <text evidence="2">The sequence shown here is derived from an EMBL/GenBank/DDBJ whole genome shotgun (WGS) entry which is preliminary data.</text>
</comment>
<reference evidence="2 3" key="1">
    <citation type="submission" date="2017-11" db="EMBL/GenBank/DDBJ databases">
        <title>The genome of Rhizophagus clarus HR1 reveals common genetic basis of auxotrophy among arbuscular mycorrhizal fungi.</title>
        <authorList>
            <person name="Kobayashi Y."/>
        </authorList>
    </citation>
    <scope>NUCLEOTIDE SEQUENCE [LARGE SCALE GENOMIC DNA]</scope>
    <source>
        <strain evidence="2 3">HR1</strain>
    </source>
</reference>
<feature type="region of interest" description="Disordered" evidence="1">
    <location>
        <begin position="1"/>
        <end position="57"/>
    </location>
</feature>
<dbReference type="EMBL" id="BEXD01002247">
    <property type="protein sequence ID" value="GBB97642.1"/>
    <property type="molecule type" value="Genomic_DNA"/>
</dbReference>
<accession>A0A2Z6R9G0</accession>
<gene>
    <name evidence="2" type="ORF">RclHR1_03020020</name>
</gene>
<evidence type="ECO:0000313" key="3">
    <source>
        <dbReference type="Proteomes" id="UP000247702"/>
    </source>
</evidence>
<sequence length="335" mass="38080">MKGSKGSMGEIKGTKGTKETMGESKGTKGTMGESIGIKGTKGTMGESKGTKETMGESKTNLMEQVTDFNQEVNEQIIDFNQAAKKQEANDREADDREATSRQNKLNILEFVLGINRDMKNLGIKSLNLISDQEAVINSNEFRNFKILLNKEEEIQSLQIASIAPESSSISSLIARNARPILSAQAIKMAKNLHELLLLIDNLPTTPPTMNPININVKLYIQKLLEKLSILTKEEFKAEIKKQTDKDFLIIYNLRKEEEEEEEEVIDFQSELNFSEIISETDLLKHDEFVTIKENTIKTLITHLIKVYDGLLEKHIETEIRRRRLFKGYVNFLMLH</sequence>